<dbReference type="RefSeq" id="WP_123878967.1">
    <property type="nucleotide sequence ID" value="NZ_RPFZ01000001.1"/>
</dbReference>
<evidence type="ECO:0000313" key="2">
    <source>
        <dbReference type="EMBL" id="RPF70971.1"/>
    </source>
</evidence>
<dbReference type="GO" id="GO:0009036">
    <property type="term" value="F:type II site-specific deoxyribonuclease activity"/>
    <property type="evidence" value="ECO:0007669"/>
    <property type="project" value="InterPro"/>
</dbReference>
<dbReference type="InterPro" id="IPR015109">
    <property type="entry name" value="Restrct_endonuc_II_EcoRII_C"/>
</dbReference>
<evidence type="ECO:0000313" key="3">
    <source>
        <dbReference type="Proteomes" id="UP000275232"/>
    </source>
</evidence>
<dbReference type="EMBL" id="RPFZ01000001">
    <property type="protein sequence ID" value="RPF70971.1"/>
    <property type="molecule type" value="Genomic_DNA"/>
</dbReference>
<gene>
    <name evidence="2" type="ORF">EG799_04565</name>
</gene>
<dbReference type="Proteomes" id="UP000275232">
    <property type="component" value="Unassembled WGS sequence"/>
</dbReference>
<feature type="domain" description="Restriction endonuclease type II EcoRII C-terminal" evidence="1">
    <location>
        <begin position="238"/>
        <end position="406"/>
    </location>
</feature>
<sequence length="415" mass="47152">MRRGYLSDHFAAVAAKRLAVVDTITAQSNQHEVTGSKVLRRILGDTTRSAPRSGPDTRFHATYVWLGGEQEALSEEGRLSWYDSRANDPTRSAEWRLYYQGNPVTELMEPGDSLFVARRPDDHILFIVTPDGTDIQSQLVWLFGLSEQPSLAFEQREITRDSGGEVDFAARFILDELGIEAAEPEADLLDSLIERFGLKFPKTRVFSELARTSLPEISAQDDPDEVLLSWMEREELMFRRLERRIVADRIANGFAGPDGADVDGFLKFSLSVQNTRKARVGLALENHLEAIFLAHDVRYARGAETENKNKPDFLFPGQDQYRDPSFPVELLTMLGSKSTLKDRWRQVLSEAERIPVKHLATLSPGLSENQTDEMRAKSLQLVVPRGLHETYRNTQRAWLMDMRAFLAMVRTRQRA</sequence>
<dbReference type="AlphaFoldDB" id="A0A3N5DPC6"/>
<reference evidence="2 3" key="1">
    <citation type="submission" date="2018-11" db="EMBL/GenBank/DDBJ databases">
        <title>Erythrobacter spongiae sp. nov., isolated from a marine sponge.</title>
        <authorList>
            <person name="Zhuang L."/>
            <person name="Luo L."/>
        </authorList>
    </citation>
    <scope>NUCLEOTIDE SEQUENCE [LARGE SCALE GENOMIC DNA]</scope>
    <source>
        <strain evidence="2 3">HN-E23</strain>
    </source>
</reference>
<accession>A0A3N5DPC6</accession>
<proteinExistence type="predicted"/>
<dbReference type="GO" id="GO:0009307">
    <property type="term" value="P:DNA restriction-modification system"/>
    <property type="evidence" value="ECO:0007669"/>
    <property type="project" value="InterPro"/>
</dbReference>
<dbReference type="Pfam" id="PF09019">
    <property type="entry name" value="EcoRII-C"/>
    <property type="match status" value="1"/>
</dbReference>
<protein>
    <submittedName>
        <fullName evidence="2">Restriction endonuclease</fullName>
    </submittedName>
</protein>
<evidence type="ECO:0000259" key="1">
    <source>
        <dbReference type="Pfam" id="PF09019"/>
    </source>
</evidence>
<dbReference type="InterPro" id="IPR011335">
    <property type="entry name" value="Restrct_endonuc-II-like"/>
</dbReference>
<keyword evidence="3" id="KW-1185">Reference proteome</keyword>
<keyword evidence="2" id="KW-0540">Nuclease</keyword>
<dbReference type="OrthoDB" id="9797574at2"/>
<comment type="caution">
    <text evidence="2">The sequence shown here is derived from an EMBL/GenBank/DDBJ whole genome shotgun (WGS) entry which is preliminary data.</text>
</comment>
<organism evidence="2 3">
    <name type="scientific">Aurantiacibacter spongiae</name>
    <dbReference type="NCBI Taxonomy" id="2488860"/>
    <lineage>
        <taxon>Bacteria</taxon>
        <taxon>Pseudomonadati</taxon>
        <taxon>Pseudomonadota</taxon>
        <taxon>Alphaproteobacteria</taxon>
        <taxon>Sphingomonadales</taxon>
        <taxon>Erythrobacteraceae</taxon>
        <taxon>Aurantiacibacter</taxon>
    </lineage>
</organism>
<dbReference type="GO" id="GO:0003677">
    <property type="term" value="F:DNA binding"/>
    <property type="evidence" value="ECO:0007669"/>
    <property type="project" value="InterPro"/>
</dbReference>
<keyword evidence="2" id="KW-0378">Hydrolase</keyword>
<dbReference type="SUPFAM" id="SSF52980">
    <property type="entry name" value="Restriction endonuclease-like"/>
    <property type="match status" value="1"/>
</dbReference>
<dbReference type="Gene3D" id="3.40.91.80">
    <property type="match status" value="1"/>
</dbReference>
<keyword evidence="2" id="KW-0255">Endonuclease</keyword>
<name>A0A3N5DPC6_9SPHN</name>
<dbReference type="InterPro" id="IPR038365">
    <property type="entry name" value="EcoRII_C_sf"/>
</dbReference>